<dbReference type="EMBL" id="CAWUHB010000043">
    <property type="protein sequence ID" value="CAK7228419.1"/>
    <property type="molecule type" value="Genomic_DNA"/>
</dbReference>
<evidence type="ECO:0000313" key="2">
    <source>
        <dbReference type="Proteomes" id="UP001642405"/>
    </source>
</evidence>
<name>A0ABP0CB07_9PEZI</name>
<accession>A0ABP0CB07</accession>
<sequence length="312" mass="34482">MPRLPPAEKLSLVVRKSIRDKYDAKRPEFEAKLSEKLGTAWTFDFNPLAIFPYCSEDLRESLGYVLKDYAEGATDRLIYFADKQGAEGVAELNTVAHAHTITIDLDEAGKNSYCGCEVQPDGRLAILFNQANFAVNARDAFDADKVLAALNSAPPAPGAAEPKLSFAARSGIRSDFEPKAEEIRSKIAKVLNRDDIKIEPNFEGLYAVLSKPDNVKIVGADYEGRLGFLLHSYFDGLAYQLENQKFGSDDMLQEGFNEAVETGIIAFRIVDKLKYASYCEVVIEDGKLYIQATVKNFGVNTSDAAQKLVDQL</sequence>
<gene>
    <name evidence="1" type="ORF">SCUCBS95973_006876</name>
</gene>
<reference evidence="1 2" key="1">
    <citation type="submission" date="2024-01" db="EMBL/GenBank/DDBJ databases">
        <authorList>
            <person name="Allen C."/>
            <person name="Tagirdzhanova G."/>
        </authorList>
    </citation>
    <scope>NUCLEOTIDE SEQUENCE [LARGE SCALE GENOMIC DNA]</scope>
</reference>
<protein>
    <submittedName>
        <fullName evidence="1">Uncharacterized protein</fullName>
    </submittedName>
</protein>
<evidence type="ECO:0000313" key="1">
    <source>
        <dbReference type="EMBL" id="CAK7228419.1"/>
    </source>
</evidence>
<proteinExistence type="predicted"/>
<dbReference type="Proteomes" id="UP001642405">
    <property type="component" value="Unassembled WGS sequence"/>
</dbReference>
<keyword evidence="2" id="KW-1185">Reference proteome</keyword>
<organism evidence="1 2">
    <name type="scientific">Sporothrix curviconia</name>
    <dbReference type="NCBI Taxonomy" id="1260050"/>
    <lineage>
        <taxon>Eukaryota</taxon>
        <taxon>Fungi</taxon>
        <taxon>Dikarya</taxon>
        <taxon>Ascomycota</taxon>
        <taxon>Pezizomycotina</taxon>
        <taxon>Sordariomycetes</taxon>
        <taxon>Sordariomycetidae</taxon>
        <taxon>Ophiostomatales</taxon>
        <taxon>Ophiostomataceae</taxon>
        <taxon>Sporothrix</taxon>
    </lineage>
</organism>
<comment type="caution">
    <text evidence="1">The sequence shown here is derived from an EMBL/GenBank/DDBJ whole genome shotgun (WGS) entry which is preliminary data.</text>
</comment>